<dbReference type="PROSITE" id="PS51257">
    <property type="entry name" value="PROKAR_LIPOPROTEIN"/>
    <property type="match status" value="1"/>
</dbReference>
<feature type="region of interest" description="Disordered" evidence="1">
    <location>
        <begin position="299"/>
        <end position="323"/>
    </location>
</feature>
<dbReference type="EMBL" id="BEHT01000008">
    <property type="protein sequence ID" value="GBC98255.1"/>
    <property type="molecule type" value="Genomic_DNA"/>
</dbReference>
<gene>
    <name evidence="2" type="ORF">HRbin17_00757</name>
</gene>
<dbReference type="AlphaFoldDB" id="A0A2H5XAQ8"/>
<sequence length="323" mass="35008">MSREVTPRDWAILSVFTVALVLGCYAYYRHVTAPSASRGQTVATTTATQSLRRTSEALTTTDTAQAPVVQQSASPAALPRRDYRFIADRNIFQPPRESPPQRTQPSTTVRSTAPPTPSRTPRGLSAPPPLPPAPPPLPAASTPPPSTVMASRPANLTATGVVRLGSDTYVVLENPQTRDTAFVRVGESAFGYQVVNAGDNYVEVRQGDFAYRITLGEGKQERKILAMGGAPGQAPRPGAVSSPPSPPGSPSGFGMGNRGGDGGNRRRNPSEWVTRVVDRWNQLPEFVRNRIMERLRENWSQMSPEQQQQVQQALQRAGVNFTP</sequence>
<feature type="compositionally biased region" description="Low complexity" evidence="1">
    <location>
        <begin position="105"/>
        <end position="125"/>
    </location>
</feature>
<organism evidence="2 3">
    <name type="scientific">Candidatus Fervidibacter japonicus</name>
    <dbReference type="NCBI Taxonomy" id="2035412"/>
    <lineage>
        <taxon>Bacteria</taxon>
        <taxon>Candidatus Fervidibacterota</taxon>
        <taxon>Candidatus Fervidibacter</taxon>
    </lineage>
</organism>
<evidence type="ECO:0000313" key="3">
    <source>
        <dbReference type="Proteomes" id="UP000236173"/>
    </source>
</evidence>
<evidence type="ECO:0000256" key="1">
    <source>
        <dbReference type="SAM" id="MobiDB-lite"/>
    </source>
</evidence>
<feature type="compositionally biased region" description="Polar residues" evidence="1">
    <location>
        <begin position="52"/>
        <end position="74"/>
    </location>
</feature>
<comment type="caution">
    <text evidence="2">The sequence shown here is derived from an EMBL/GenBank/DDBJ whole genome shotgun (WGS) entry which is preliminary data.</text>
</comment>
<protein>
    <submittedName>
        <fullName evidence="2">Uncharacterized protein</fullName>
    </submittedName>
</protein>
<feature type="compositionally biased region" description="Low complexity" evidence="1">
    <location>
        <begin position="301"/>
        <end position="315"/>
    </location>
</feature>
<feature type="compositionally biased region" description="Pro residues" evidence="1">
    <location>
        <begin position="126"/>
        <end position="146"/>
    </location>
</feature>
<feature type="compositionally biased region" description="Gly residues" evidence="1">
    <location>
        <begin position="251"/>
        <end position="262"/>
    </location>
</feature>
<feature type="region of interest" description="Disordered" evidence="1">
    <location>
        <begin position="228"/>
        <end position="270"/>
    </location>
</feature>
<feature type="compositionally biased region" description="Low complexity" evidence="1">
    <location>
        <begin position="228"/>
        <end position="242"/>
    </location>
</feature>
<name>A0A2H5XAQ8_9BACT</name>
<dbReference type="Proteomes" id="UP000236173">
    <property type="component" value="Unassembled WGS sequence"/>
</dbReference>
<proteinExistence type="predicted"/>
<accession>A0A2H5XAQ8</accession>
<evidence type="ECO:0000313" key="2">
    <source>
        <dbReference type="EMBL" id="GBC98255.1"/>
    </source>
</evidence>
<feature type="region of interest" description="Disordered" evidence="1">
    <location>
        <begin position="52"/>
        <end position="151"/>
    </location>
</feature>
<reference evidence="3" key="1">
    <citation type="submission" date="2017-09" db="EMBL/GenBank/DDBJ databases">
        <title>Metaegenomics of thermophilic ammonia-oxidizing enrichment culture.</title>
        <authorList>
            <person name="Kato S."/>
            <person name="Suzuki K."/>
        </authorList>
    </citation>
    <scope>NUCLEOTIDE SEQUENCE [LARGE SCALE GENOMIC DNA]</scope>
</reference>